<protein>
    <submittedName>
        <fullName evidence="1">Uncharacterized protein</fullName>
    </submittedName>
</protein>
<keyword evidence="2" id="KW-1185">Reference proteome</keyword>
<dbReference type="AlphaFoldDB" id="A0A178IH62"/>
<evidence type="ECO:0000313" key="1">
    <source>
        <dbReference type="EMBL" id="OAM89330.1"/>
    </source>
</evidence>
<proteinExistence type="predicted"/>
<organism evidence="1 2">
    <name type="scientific">Termitidicoccus mucosus</name>
    <dbReference type="NCBI Taxonomy" id="1184151"/>
    <lineage>
        <taxon>Bacteria</taxon>
        <taxon>Pseudomonadati</taxon>
        <taxon>Verrucomicrobiota</taxon>
        <taxon>Opitutia</taxon>
        <taxon>Opitutales</taxon>
        <taxon>Opitutaceae</taxon>
        <taxon>Termitidicoccus</taxon>
    </lineage>
</organism>
<dbReference type="EMBL" id="LRRQ01000099">
    <property type="protein sequence ID" value="OAM89330.1"/>
    <property type="molecule type" value="Genomic_DNA"/>
</dbReference>
<dbReference type="Proteomes" id="UP000078486">
    <property type="component" value="Unassembled WGS sequence"/>
</dbReference>
<evidence type="ECO:0000313" key="2">
    <source>
        <dbReference type="Proteomes" id="UP000078486"/>
    </source>
</evidence>
<name>A0A178IH62_9BACT</name>
<comment type="caution">
    <text evidence="1">The sequence shown here is derived from an EMBL/GenBank/DDBJ whole genome shotgun (WGS) entry which is preliminary data.</text>
</comment>
<reference evidence="1 2" key="1">
    <citation type="submission" date="2016-01" db="EMBL/GenBank/DDBJ databases">
        <title>High potential of lignocellulose degradation of a new Verrucomicrobia species.</title>
        <authorList>
            <person name="Wang Y."/>
            <person name="Shi Y."/>
            <person name="Qiu Z."/>
            <person name="Liu S."/>
            <person name="Yang H."/>
        </authorList>
    </citation>
    <scope>NUCLEOTIDE SEQUENCE [LARGE SCALE GENOMIC DNA]</scope>
    <source>
        <strain evidence="1 2">TSB47</strain>
    </source>
</reference>
<sequence length="85" mass="9394">MTAQGNAYRVALPPGTVITLPDAASENQLRSVAVNEIENRESKIENTVTLTAELQLVSPAYIAERDAAEVRYVRRIIELEALIKK</sequence>
<dbReference type="STRING" id="1184151.AW736_13850"/>
<accession>A0A178IH62</accession>
<gene>
    <name evidence="1" type="ORF">AW736_13850</name>
</gene>